<dbReference type="SUPFAM" id="SSF58014">
    <property type="entry name" value="Coiled-coil domain of nucleotide exchange factor GrpE"/>
    <property type="match status" value="1"/>
</dbReference>
<dbReference type="Pfam" id="PF01025">
    <property type="entry name" value="GrpE"/>
    <property type="match status" value="1"/>
</dbReference>
<keyword evidence="13" id="KW-0175">Coiled coil</keyword>
<dbReference type="AlphaFoldDB" id="A0A3N0E974"/>
<protein>
    <recommendedName>
        <fullName evidence="8 10">Protein GrpE</fullName>
    </recommendedName>
    <alternativeName>
        <fullName evidence="9 10">HSP-70 cofactor</fullName>
    </alternativeName>
</protein>
<evidence type="ECO:0000256" key="1">
    <source>
        <dbReference type="ARBA" id="ARBA00004496"/>
    </source>
</evidence>
<dbReference type="PANTHER" id="PTHR21237:SF23">
    <property type="entry name" value="GRPE PROTEIN HOMOLOG, MITOCHONDRIAL"/>
    <property type="match status" value="1"/>
</dbReference>
<evidence type="ECO:0000256" key="8">
    <source>
        <dbReference type="ARBA" id="ARBA00072274"/>
    </source>
</evidence>
<evidence type="ECO:0000256" key="9">
    <source>
        <dbReference type="ARBA" id="ARBA00076414"/>
    </source>
</evidence>
<keyword evidence="6 10" id="KW-0143">Chaperone</keyword>
<dbReference type="GO" id="GO:0051087">
    <property type="term" value="F:protein-folding chaperone binding"/>
    <property type="evidence" value="ECO:0007669"/>
    <property type="project" value="InterPro"/>
</dbReference>
<feature type="region of interest" description="Disordered" evidence="14">
    <location>
        <begin position="1"/>
        <end position="59"/>
    </location>
</feature>
<comment type="subcellular location">
    <subcellularLocation>
        <location evidence="1 10">Cytoplasm</location>
    </subcellularLocation>
</comment>
<dbReference type="GO" id="GO:0000774">
    <property type="term" value="F:adenyl-nucleotide exchange factor activity"/>
    <property type="evidence" value="ECO:0007669"/>
    <property type="project" value="InterPro"/>
</dbReference>
<evidence type="ECO:0000256" key="2">
    <source>
        <dbReference type="ARBA" id="ARBA00009054"/>
    </source>
</evidence>
<dbReference type="FunFam" id="2.30.22.10:FF:000001">
    <property type="entry name" value="Protein GrpE"/>
    <property type="match status" value="1"/>
</dbReference>
<proteinExistence type="inferred from homology"/>
<dbReference type="RefSeq" id="WP_123201557.1">
    <property type="nucleotide sequence ID" value="NZ_RJMB01000011.1"/>
</dbReference>
<dbReference type="CDD" id="cd00446">
    <property type="entry name" value="GrpE"/>
    <property type="match status" value="1"/>
</dbReference>
<keyword evidence="4 10" id="KW-0963">Cytoplasm</keyword>
<dbReference type="PROSITE" id="PS01071">
    <property type="entry name" value="GRPE"/>
    <property type="match status" value="1"/>
</dbReference>
<dbReference type="GO" id="GO:0051082">
    <property type="term" value="F:unfolded protein binding"/>
    <property type="evidence" value="ECO:0007669"/>
    <property type="project" value="TreeGrafter"/>
</dbReference>
<evidence type="ECO:0000256" key="5">
    <source>
        <dbReference type="ARBA" id="ARBA00023016"/>
    </source>
</evidence>
<evidence type="ECO:0000313" key="16">
    <source>
        <dbReference type="Proteomes" id="UP000269198"/>
    </source>
</evidence>
<name>A0A3N0E974_9ACTN</name>
<accession>A0A3N0E974</accession>
<comment type="function">
    <text evidence="7 10 11">Participates actively in the response to hyperosmotic and heat shock by preventing the aggregation of stress-denatured proteins, in association with DnaK and GrpE. It is the nucleotide exchange factor for DnaK and may function as a thermosensor. Unfolded proteins bind initially to DnaJ; upon interaction with the DnaJ-bound protein, DnaK hydrolyzes its bound ATP, resulting in the formation of a stable complex. GrpE releases ADP from DnaK; ATP binding to DnaK triggers the release of the substrate protein, thus completing the reaction cycle. Several rounds of ATP-dependent interactions between DnaJ, DnaK and GrpE are required for fully efficient folding.</text>
</comment>
<comment type="subunit">
    <text evidence="3 10">Homodimer.</text>
</comment>
<feature type="compositionally biased region" description="Low complexity" evidence="14">
    <location>
        <begin position="42"/>
        <end position="58"/>
    </location>
</feature>
<dbReference type="InterPro" id="IPR000740">
    <property type="entry name" value="GrpE"/>
</dbReference>
<evidence type="ECO:0000256" key="13">
    <source>
        <dbReference type="SAM" id="Coils"/>
    </source>
</evidence>
<keyword evidence="5 10" id="KW-0346">Stress response</keyword>
<comment type="similarity">
    <text evidence="2 10 12">Belongs to the GrpE family.</text>
</comment>
<dbReference type="GO" id="GO:0005737">
    <property type="term" value="C:cytoplasm"/>
    <property type="evidence" value="ECO:0007669"/>
    <property type="project" value="UniProtKB-SubCell"/>
</dbReference>
<reference evidence="15 16" key="1">
    <citation type="submission" date="2018-11" db="EMBL/GenBank/DDBJ databases">
        <title>The genome draft of YIM 96095.</title>
        <authorList>
            <person name="Tang S.-K."/>
            <person name="Chunyu W.-X."/>
            <person name="Feng Y.-Z."/>
        </authorList>
    </citation>
    <scope>NUCLEOTIDE SEQUENCE [LARGE SCALE GENOMIC DNA]</scope>
    <source>
        <strain evidence="15 16">YIM 96095</strain>
    </source>
</reference>
<dbReference type="PRINTS" id="PR00773">
    <property type="entry name" value="GRPEPROTEIN"/>
</dbReference>
<dbReference type="Gene3D" id="3.90.20.20">
    <property type="match status" value="1"/>
</dbReference>
<dbReference type="InterPro" id="IPR013805">
    <property type="entry name" value="GrpE_CC"/>
</dbReference>
<evidence type="ECO:0000256" key="11">
    <source>
        <dbReference type="RuleBase" id="RU000639"/>
    </source>
</evidence>
<feature type="compositionally biased region" description="Basic and acidic residues" evidence="14">
    <location>
        <begin position="7"/>
        <end position="34"/>
    </location>
</feature>
<gene>
    <name evidence="10 15" type="primary">grpE</name>
    <name evidence="15" type="ORF">EFW17_12595</name>
</gene>
<dbReference type="InterPro" id="IPR009012">
    <property type="entry name" value="GrpE_head"/>
</dbReference>
<feature type="region of interest" description="Disordered" evidence="14">
    <location>
        <begin position="200"/>
        <end position="238"/>
    </location>
</feature>
<evidence type="ECO:0000256" key="4">
    <source>
        <dbReference type="ARBA" id="ARBA00022490"/>
    </source>
</evidence>
<dbReference type="GO" id="GO:0006457">
    <property type="term" value="P:protein folding"/>
    <property type="evidence" value="ECO:0007669"/>
    <property type="project" value="InterPro"/>
</dbReference>
<evidence type="ECO:0000256" key="3">
    <source>
        <dbReference type="ARBA" id="ARBA00011738"/>
    </source>
</evidence>
<dbReference type="EMBL" id="RJMB01000011">
    <property type="protein sequence ID" value="RNL84386.1"/>
    <property type="molecule type" value="Genomic_DNA"/>
</dbReference>
<evidence type="ECO:0000313" key="15">
    <source>
        <dbReference type="EMBL" id="RNL84386.1"/>
    </source>
</evidence>
<dbReference type="Proteomes" id="UP000269198">
    <property type="component" value="Unassembled WGS sequence"/>
</dbReference>
<evidence type="ECO:0000256" key="14">
    <source>
        <dbReference type="SAM" id="MobiDB-lite"/>
    </source>
</evidence>
<dbReference type="HAMAP" id="MF_01151">
    <property type="entry name" value="GrpE"/>
    <property type="match status" value="1"/>
</dbReference>
<dbReference type="GO" id="GO:0042803">
    <property type="term" value="F:protein homodimerization activity"/>
    <property type="evidence" value="ECO:0007669"/>
    <property type="project" value="InterPro"/>
</dbReference>
<dbReference type="OrthoDB" id="5191115at2"/>
<feature type="coiled-coil region" evidence="13">
    <location>
        <begin position="61"/>
        <end position="95"/>
    </location>
</feature>
<evidence type="ECO:0000256" key="7">
    <source>
        <dbReference type="ARBA" id="ARBA00053401"/>
    </source>
</evidence>
<evidence type="ECO:0000256" key="12">
    <source>
        <dbReference type="RuleBase" id="RU004478"/>
    </source>
</evidence>
<sequence length="238" mass="25837">MALPENENGHDPEGPVIRDKRRIDPDTGELRFSEETEADTGVETVDAETAGAADAAQQPELAEVQQQLVERTNDLKRLQAEYANYRKRVERDRAAVQEQALAQVVGELLPILDDIGRAREHDELSGGFKSVGESLEALVSRLGLRKFGETGEEFDPNFHEALTMVPSAEATVPTVIEVFQPGYLIGEERVLRPARVVVAGPGEESVETPAEAVTEQEPEPPAEPGESATGSEADGERS</sequence>
<evidence type="ECO:0000256" key="10">
    <source>
        <dbReference type="HAMAP-Rule" id="MF_01151"/>
    </source>
</evidence>
<evidence type="ECO:0000256" key="6">
    <source>
        <dbReference type="ARBA" id="ARBA00023186"/>
    </source>
</evidence>
<comment type="caution">
    <text evidence="15">The sequence shown here is derived from an EMBL/GenBank/DDBJ whole genome shotgun (WGS) entry which is preliminary data.</text>
</comment>
<dbReference type="Gene3D" id="2.30.22.10">
    <property type="entry name" value="Head domain of nucleotide exchange factor GrpE"/>
    <property type="match status" value="1"/>
</dbReference>
<organism evidence="15 16">
    <name type="scientific">Halostreptopolyspora alba</name>
    <dbReference type="NCBI Taxonomy" id="2487137"/>
    <lineage>
        <taxon>Bacteria</taxon>
        <taxon>Bacillati</taxon>
        <taxon>Actinomycetota</taxon>
        <taxon>Actinomycetes</taxon>
        <taxon>Streptosporangiales</taxon>
        <taxon>Nocardiopsidaceae</taxon>
        <taxon>Halostreptopolyspora</taxon>
    </lineage>
</organism>
<keyword evidence="16" id="KW-1185">Reference proteome</keyword>
<dbReference type="PANTHER" id="PTHR21237">
    <property type="entry name" value="GRPE PROTEIN"/>
    <property type="match status" value="1"/>
</dbReference>
<dbReference type="SUPFAM" id="SSF51064">
    <property type="entry name" value="Head domain of nucleotide exchange factor GrpE"/>
    <property type="match status" value="1"/>
</dbReference>